<dbReference type="SUPFAM" id="SSF52540">
    <property type="entry name" value="P-loop containing nucleoside triphosphate hydrolases"/>
    <property type="match status" value="1"/>
</dbReference>
<organism evidence="1 2">
    <name type="scientific">Proteus genomosp. 6</name>
    <dbReference type="NCBI Taxonomy" id="1311820"/>
    <lineage>
        <taxon>Bacteria</taxon>
        <taxon>Pseudomonadati</taxon>
        <taxon>Pseudomonadota</taxon>
        <taxon>Gammaproteobacteria</taxon>
        <taxon>Enterobacterales</taxon>
        <taxon>Morganellaceae</taxon>
        <taxon>Proteus</taxon>
    </lineage>
</organism>
<evidence type="ECO:0000313" key="1">
    <source>
        <dbReference type="EMBL" id="MEQ5350154.1"/>
    </source>
</evidence>
<reference evidence="1 2" key="1">
    <citation type="submission" date="2024-04" db="EMBL/GenBank/DDBJ databases">
        <title>Role of Flies in the Dissemination of Carbapenem-Resistant Enterobacteriaceae (CRE): An Epidemiological and Genomic Study in China.</title>
        <authorList>
            <person name="Kaichao C."/>
            <person name="Zhang R."/>
            <person name="Chen S."/>
        </authorList>
    </citation>
    <scope>NUCLEOTIDE SEQUENCE [LARGE SCALE GENOMIC DNA]</scope>
    <source>
        <strain evidence="2">fly-1011</strain>
    </source>
</reference>
<dbReference type="Proteomes" id="UP001436462">
    <property type="component" value="Unassembled WGS sequence"/>
</dbReference>
<sequence>MNNTLNKLAQSVSGHELIAIEGRCSSGKTTTAKKLAVMCSGTHIDTDSYRILTGKETSLPPYLSRFNFDLIQKDINYALTLGSVFISGICLRALFEKIEISSTIYYIYIKRLSGPDGYWNDGEEIENYDKSSGIPTPHSCDILYHIEYNPHQHANEILHIIDTQ</sequence>
<proteinExistence type="predicted"/>
<accession>A0ABV1LEH8</accession>
<name>A0ABV1LEH8_9GAMM</name>
<dbReference type="InterPro" id="IPR027417">
    <property type="entry name" value="P-loop_NTPase"/>
</dbReference>
<evidence type="ECO:0000313" key="2">
    <source>
        <dbReference type="Proteomes" id="UP001436462"/>
    </source>
</evidence>
<gene>
    <name evidence="1" type="ORF">ABN253_18475</name>
</gene>
<protein>
    <recommendedName>
        <fullName evidence="3">Uridine kinase</fullName>
    </recommendedName>
</protein>
<dbReference type="Gene3D" id="3.40.50.300">
    <property type="entry name" value="P-loop containing nucleotide triphosphate hydrolases"/>
    <property type="match status" value="1"/>
</dbReference>
<comment type="caution">
    <text evidence="1">The sequence shown here is derived from an EMBL/GenBank/DDBJ whole genome shotgun (WGS) entry which is preliminary data.</text>
</comment>
<keyword evidence="2" id="KW-1185">Reference proteome</keyword>
<evidence type="ECO:0008006" key="3">
    <source>
        <dbReference type="Google" id="ProtNLM"/>
    </source>
</evidence>
<dbReference type="RefSeq" id="WP_349420341.1">
    <property type="nucleotide sequence ID" value="NZ_JBEEWF010000028.1"/>
</dbReference>
<dbReference type="EMBL" id="JBEEWF010000028">
    <property type="protein sequence ID" value="MEQ5350154.1"/>
    <property type="molecule type" value="Genomic_DNA"/>
</dbReference>